<reference evidence="2 3" key="1">
    <citation type="submission" date="2024-04" db="EMBL/GenBank/DDBJ databases">
        <title>Isolation of an actinomycete strain from pig manure.</title>
        <authorList>
            <person name="Gong T."/>
            <person name="Yu Z."/>
            <person name="An M."/>
            <person name="Wei C."/>
            <person name="Yang W."/>
            <person name="Liu L."/>
        </authorList>
    </citation>
    <scope>NUCLEOTIDE SEQUENCE [LARGE SCALE GENOMIC DNA]</scope>
    <source>
        <strain evidence="2 3">ZF39</strain>
    </source>
</reference>
<accession>A0ABZ3FLP6</accession>
<evidence type="ECO:0000313" key="2">
    <source>
        <dbReference type="EMBL" id="XAN06974.1"/>
    </source>
</evidence>
<dbReference type="InterPro" id="IPR009061">
    <property type="entry name" value="DNA-bd_dom_put_sf"/>
</dbReference>
<evidence type="ECO:0000259" key="1">
    <source>
        <dbReference type="Pfam" id="PF12728"/>
    </source>
</evidence>
<dbReference type="GO" id="GO:0003677">
    <property type="term" value="F:DNA binding"/>
    <property type="evidence" value="ECO:0007669"/>
    <property type="project" value="UniProtKB-KW"/>
</dbReference>
<dbReference type="Proteomes" id="UP001442841">
    <property type="component" value="Chromosome"/>
</dbReference>
<protein>
    <submittedName>
        <fullName evidence="2">Excisionase family DNA-binding protein</fullName>
    </submittedName>
</protein>
<evidence type="ECO:0000313" key="3">
    <source>
        <dbReference type="Proteomes" id="UP001442841"/>
    </source>
</evidence>
<proteinExistence type="predicted"/>
<keyword evidence="2" id="KW-0238">DNA-binding</keyword>
<dbReference type="InterPro" id="IPR041657">
    <property type="entry name" value="HTH_17"/>
</dbReference>
<sequence>MAATHKRPPTPALSIQEYADANGVSYWTVRRRIADGTIRAYKIGKQVRIPYSELERLQAGYIPSAKG</sequence>
<dbReference type="InterPro" id="IPR010093">
    <property type="entry name" value="SinI_DNA-bd"/>
</dbReference>
<name>A0ABZ3FLP6_9ACTN</name>
<organism evidence="2 3">
    <name type="scientific">Ammonicoccus fulvus</name>
    <dbReference type="NCBI Taxonomy" id="3138240"/>
    <lineage>
        <taxon>Bacteria</taxon>
        <taxon>Bacillati</taxon>
        <taxon>Actinomycetota</taxon>
        <taxon>Actinomycetes</taxon>
        <taxon>Propionibacteriales</taxon>
        <taxon>Propionibacteriaceae</taxon>
        <taxon>Ammonicoccus</taxon>
    </lineage>
</organism>
<gene>
    <name evidence="2" type="ORF">AADG42_06555</name>
</gene>
<dbReference type="Pfam" id="PF12728">
    <property type="entry name" value="HTH_17"/>
    <property type="match status" value="1"/>
</dbReference>
<dbReference type="SUPFAM" id="SSF46955">
    <property type="entry name" value="Putative DNA-binding domain"/>
    <property type="match status" value="1"/>
</dbReference>
<keyword evidence="3" id="KW-1185">Reference proteome</keyword>
<dbReference type="EMBL" id="CP154795">
    <property type="protein sequence ID" value="XAN06974.1"/>
    <property type="molecule type" value="Genomic_DNA"/>
</dbReference>
<feature type="domain" description="Helix-turn-helix" evidence="1">
    <location>
        <begin position="13"/>
        <end position="58"/>
    </location>
</feature>
<dbReference type="RefSeq" id="WP_425308418.1">
    <property type="nucleotide sequence ID" value="NZ_CP154795.1"/>
</dbReference>
<dbReference type="NCBIfam" id="TIGR01764">
    <property type="entry name" value="excise"/>
    <property type="match status" value="1"/>
</dbReference>